<comment type="caution">
    <text evidence="1">The sequence shown here is derived from an EMBL/GenBank/DDBJ whole genome shotgun (WGS) entry which is preliminary data.</text>
</comment>
<dbReference type="EMBL" id="BGZK01002874">
    <property type="protein sequence ID" value="GBP97125.1"/>
    <property type="molecule type" value="Genomic_DNA"/>
</dbReference>
<reference evidence="1 2" key="1">
    <citation type="journal article" date="2019" name="Commun. Biol.">
        <title>The bagworm genome reveals a unique fibroin gene that provides high tensile strength.</title>
        <authorList>
            <person name="Kono N."/>
            <person name="Nakamura H."/>
            <person name="Ohtoshi R."/>
            <person name="Tomita M."/>
            <person name="Numata K."/>
            <person name="Arakawa K."/>
        </authorList>
    </citation>
    <scope>NUCLEOTIDE SEQUENCE [LARGE SCALE GENOMIC DNA]</scope>
</reference>
<dbReference type="AlphaFoldDB" id="A0A4C2ADQ0"/>
<dbReference type="Proteomes" id="UP000299102">
    <property type="component" value="Unassembled WGS sequence"/>
</dbReference>
<protein>
    <submittedName>
        <fullName evidence="1">Uncharacterized protein</fullName>
    </submittedName>
</protein>
<proteinExistence type="predicted"/>
<name>A0A4C2ADQ0_EUMVA</name>
<sequence length="256" mass="29611">MDIWKFKPQNELKVQQLLGEMAKNHRPDNKWHIFMSEAKDSMLKKNVSFAGSSNCSERSSDEGEVVGSIIQNESQEQIRDEELRSLRELIENDFATNVDSIAKLCTEKHTFWEYLADNLSEQDIEVFIKHFSDENTSSRDTVGGFYKYFFARLLAVGKYSRAMLEAVLAVHRNNPADFENHLLPVMYSHKDTPADVLTDFCKSISDADKTKILKTISNLKHDTEMMSKHLSRRQLQMEPWAKVSEKYMEGYDPAIE</sequence>
<keyword evidence="2" id="KW-1185">Reference proteome</keyword>
<evidence type="ECO:0000313" key="1">
    <source>
        <dbReference type="EMBL" id="GBP97125.1"/>
    </source>
</evidence>
<accession>A0A4C2ADQ0</accession>
<gene>
    <name evidence="1" type="ORF">EVAR_91857_1</name>
</gene>
<evidence type="ECO:0000313" key="2">
    <source>
        <dbReference type="Proteomes" id="UP000299102"/>
    </source>
</evidence>
<organism evidence="1 2">
    <name type="scientific">Eumeta variegata</name>
    <name type="common">Bagworm moth</name>
    <name type="synonym">Eumeta japonica</name>
    <dbReference type="NCBI Taxonomy" id="151549"/>
    <lineage>
        <taxon>Eukaryota</taxon>
        <taxon>Metazoa</taxon>
        <taxon>Ecdysozoa</taxon>
        <taxon>Arthropoda</taxon>
        <taxon>Hexapoda</taxon>
        <taxon>Insecta</taxon>
        <taxon>Pterygota</taxon>
        <taxon>Neoptera</taxon>
        <taxon>Endopterygota</taxon>
        <taxon>Lepidoptera</taxon>
        <taxon>Glossata</taxon>
        <taxon>Ditrysia</taxon>
        <taxon>Tineoidea</taxon>
        <taxon>Psychidae</taxon>
        <taxon>Oiketicinae</taxon>
        <taxon>Eumeta</taxon>
    </lineage>
</organism>